<dbReference type="EMBL" id="JACRSZ010000001">
    <property type="protein sequence ID" value="MBC8571963.1"/>
    <property type="molecule type" value="Genomic_DNA"/>
</dbReference>
<keyword evidence="1" id="KW-0472">Membrane</keyword>
<protein>
    <submittedName>
        <fullName evidence="2">DUF1700 domain-containing protein</fullName>
    </submittedName>
</protein>
<accession>A0ABR7N866</accession>
<sequence>MSKKQLSKTEYLQQLEKYLKKLPKEDFEDAMEYFTEYFEDADDEGAQALMEELGTPKEAASDLMMNLLDRKLTDVSPDTKTFAASGNTFEDSATPSGTASTTGHKIWKSILWISLLVLFAIPIGAPLLISVVVVLLCAMLCAIILDLCVFIAAFSGFLIGCKLVLRGLLALPVSLPGFSMITGSGLLVIGLGILTTLLGILLTRQGCRFFAASVKWIANQRKKSKRGEAL</sequence>
<comment type="caution">
    <text evidence="2">The sequence shown here is derived from an EMBL/GenBank/DDBJ whole genome shotgun (WGS) entry which is preliminary data.</text>
</comment>
<reference evidence="2 3" key="1">
    <citation type="submission" date="2020-08" db="EMBL/GenBank/DDBJ databases">
        <title>Genome public.</title>
        <authorList>
            <person name="Liu C."/>
            <person name="Sun Q."/>
        </authorList>
    </citation>
    <scope>NUCLEOTIDE SEQUENCE [LARGE SCALE GENOMIC DNA]</scope>
    <source>
        <strain evidence="2 3">NSJ-46</strain>
    </source>
</reference>
<keyword evidence="1" id="KW-0812">Transmembrane</keyword>
<keyword evidence="1" id="KW-1133">Transmembrane helix</keyword>
<dbReference type="Pfam" id="PF22564">
    <property type="entry name" value="HAAS"/>
    <property type="match status" value="1"/>
</dbReference>
<proteinExistence type="predicted"/>
<feature type="transmembrane region" description="Helical" evidence="1">
    <location>
        <begin position="110"/>
        <end position="136"/>
    </location>
</feature>
<feature type="transmembrane region" description="Helical" evidence="1">
    <location>
        <begin position="177"/>
        <end position="202"/>
    </location>
</feature>
<gene>
    <name evidence="2" type="ORF">H8716_02500</name>
</gene>
<dbReference type="Proteomes" id="UP000657421">
    <property type="component" value="Unassembled WGS sequence"/>
</dbReference>
<feature type="transmembrane region" description="Helical" evidence="1">
    <location>
        <begin position="142"/>
        <end position="165"/>
    </location>
</feature>
<evidence type="ECO:0000313" key="3">
    <source>
        <dbReference type="Proteomes" id="UP000657421"/>
    </source>
</evidence>
<keyword evidence="3" id="KW-1185">Reference proteome</keyword>
<organism evidence="2 3">
    <name type="scientific">Jingyaoa shaoxingensis</name>
    <dbReference type="NCBI Taxonomy" id="2763671"/>
    <lineage>
        <taxon>Bacteria</taxon>
        <taxon>Bacillati</taxon>
        <taxon>Bacillota</taxon>
        <taxon>Clostridia</taxon>
        <taxon>Lachnospirales</taxon>
        <taxon>Lachnospiraceae</taxon>
        <taxon>Jingyaoa</taxon>
    </lineage>
</organism>
<dbReference type="RefSeq" id="WP_249306953.1">
    <property type="nucleotide sequence ID" value="NZ_JACRSZ010000001.1"/>
</dbReference>
<evidence type="ECO:0000256" key="1">
    <source>
        <dbReference type="SAM" id="Phobius"/>
    </source>
</evidence>
<name>A0ABR7N866_9FIRM</name>
<evidence type="ECO:0000313" key="2">
    <source>
        <dbReference type="EMBL" id="MBC8571963.1"/>
    </source>
</evidence>